<keyword evidence="3" id="KW-1185">Reference proteome</keyword>
<proteinExistence type="predicted"/>
<name>A0ABV5YK51_9ACTN</name>
<dbReference type="Gene3D" id="3.40.50.300">
    <property type="entry name" value="P-loop containing nucleotide triphosphate hydrolases"/>
    <property type="match status" value="1"/>
</dbReference>
<reference evidence="2 3" key="1">
    <citation type="submission" date="2024-09" db="EMBL/GenBank/DDBJ databases">
        <authorList>
            <person name="Sun Q."/>
            <person name="Mori K."/>
        </authorList>
    </citation>
    <scope>NUCLEOTIDE SEQUENCE [LARGE SCALE GENOMIC DNA]</scope>
    <source>
        <strain evidence="2 3">TBRC 0563</strain>
    </source>
</reference>
<dbReference type="Gene3D" id="1.10.10.10">
    <property type="entry name" value="Winged helix-like DNA-binding domain superfamily/Winged helix DNA-binding domain"/>
    <property type="match status" value="1"/>
</dbReference>
<gene>
    <name evidence="2" type="ORF">ACFFNX_24875</name>
</gene>
<evidence type="ECO:0000259" key="1">
    <source>
        <dbReference type="PROSITE" id="PS50043"/>
    </source>
</evidence>
<dbReference type="Pfam" id="PF13401">
    <property type="entry name" value="AAA_22"/>
    <property type="match status" value="1"/>
</dbReference>
<dbReference type="Pfam" id="PF00196">
    <property type="entry name" value="GerE"/>
    <property type="match status" value="1"/>
</dbReference>
<dbReference type="PROSITE" id="PS50043">
    <property type="entry name" value="HTH_LUXR_2"/>
    <property type="match status" value="1"/>
</dbReference>
<dbReference type="EMBL" id="JBHLZP010000200">
    <property type="protein sequence ID" value="MFB9835420.1"/>
    <property type="molecule type" value="Genomic_DNA"/>
</dbReference>
<dbReference type="SUPFAM" id="SSF52540">
    <property type="entry name" value="P-loop containing nucleoside triphosphate hydrolases"/>
    <property type="match status" value="1"/>
</dbReference>
<dbReference type="InterPro" id="IPR016032">
    <property type="entry name" value="Sig_transdc_resp-reg_C-effctor"/>
</dbReference>
<dbReference type="RefSeq" id="WP_378206882.1">
    <property type="nucleotide sequence ID" value="NZ_JBHLZP010000200.1"/>
</dbReference>
<dbReference type="PANTHER" id="PTHR47691">
    <property type="entry name" value="REGULATOR-RELATED"/>
    <property type="match status" value="1"/>
</dbReference>
<dbReference type="InterPro" id="IPR036388">
    <property type="entry name" value="WH-like_DNA-bd_sf"/>
</dbReference>
<evidence type="ECO:0000313" key="2">
    <source>
        <dbReference type="EMBL" id="MFB9835420.1"/>
    </source>
</evidence>
<dbReference type="InterPro" id="IPR000792">
    <property type="entry name" value="Tscrpt_reg_LuxR_C"/>
</dbReference>
<protein>
    <submittedName>
        <fullName evidence="2">LuxR C-terminal-related transcriptional regulator</fullName>
    </submittedName>
</protein>
<accession>A0ABV5YK51</accession>
<comment type="caution">
    <text evidence="2">The sequence shown here is derived from an EMBL/GenBank/DDBJ whole genome shotgun (WGS) entry which is preliminary data.</text>
</comment>
<dbReference type="InterPro" id="IPR011990">
    <property type="entry name" value="TPR-like_helical_dom_sf"/>
</dbReference>
<dbReference type="SMART" id="SM00421">
    <property type="entry name" value="HTH_LUXR"/>
    <property type="match status" value="1"/>
</dbReference>
<dbReference type="Gene3D" id="1.25.40.10">
    <property type="entry name" value="Tetratricopeptide repeat domain"/>
    <property type="match status" value="1"/>
</dbReference>
<dbReference type="PRINTS" id="PR00038">
    <property type="entry name" value="HTHLUXR"/>
</dbReference>
<dbReference type="PRINTS" id="PR00364">
    <property type="entry name" value="DISEASERSIST"/>
</dbReference>
<dbReference type="InterPro" id="IPR049945">
    <property type="entry name" value="AAA_22"/>
</dbReference>
<dbReference type="InterPro" id="IPR027417">
    <property type="entry name" value="P-loop_NTPase"/>
</dbReference>
<feature type="domain" description="HTH luxR-type" evidence="1">
    <location>
        <begin position="669"/>
        <end position="734"/>
    </location>
</feature>
<evidence type="ECO:0000313" key="3">
    <source>
        <dbReference type="Proteomes" id="UP001589627"/>
    </source>
</evidence>
<sequence>MSSARLLTLTGTGGVGKTRLALRLAAGVSRAFPDGVWLVELASLRDDQLLDSTVAAVLGLGEHATCSPLDQISDYVADRRLLLVLDNCEHLIEGSARLAAKLLGRAPGLRILATSRQALGVEGEHLLTVPPLSVCPDPPDTAAGHAPSEAEQLFMARAAALAGRDEMTAAEGRAVAGICRRLDGIPLAIELAVVQLRALSPAAILDRLDDRFRFLTGGSRVALPRHQTLRGAIEWSLDLCTPAERLLWGRMSVFAGEFDLEAIERVCSGAGIESDEIFDLVLGLVDKSLIVRAAQDRYMLLETIREFGHELLAASGEEAVVRARHFDHYEGLTRKAEAGWFNADQVDWIARVRLEQPNVRAALGYGLTEPDRAPATLEAAAILHIFWVITGALREGGRWLDQALRRCPEPTSSRARALHAHAYLLIMLGDIDGALSRLRECEALAERLDDASALAYAALRRGSAKMYQGDFAGGLSMLEEALARHRRLADRFGVYFALRHLAMAATAVEDPRGEAYAKECLELCEAQGADLSRSWALFVVGLNAWRRGELARATQVIHQSLRLKSLVDDLAGEAHCIEVLAWIATGTGDMRRAARLFGAARSTWLKAGSSLVEFGYVRHHREPAEQRARQALGEQEYREFFQAGERLDVGDAIRCALEEESRTARSAAARGGRPILTRREREVAELVAEGLSNKEIAAALVVAQRTAEAHVEHILSKLNFTSRAQIAAWVVAGTSSEPR</sequence>
<dbReference type="CDD" id="cd06170">
    <property type="entry name" value="LuxR_C_like"/>
    <property type="match status" value="1"/>
</dbReference>
<dbReference type="SUPFAM" id="SSF48452">
    <property type="entry name" value="TPR-like"/>
    <property type="match status" value="1"/>
</dbReference>
<dbReference type="PANTHER" id="PTHR47691:SF3">
    <property type="entry name" value="HTH-TYPE TRANSCRIPTIONAL REGULATOR RV0890C-RELATED"/>
    <property type="match status" value="1"/>
</dbReference>
<organism evidence="2 3">
    <name type="scientific">Actinoallomurus acaciae</name>
    <dbReference type="NCBI Taxonomy" id="502577"/>
    <lineage>
        <taxon>Bacteria</taxon>
        <taxon>Bacillati</taxon>
        <taxon>Actinomycetota</taxon>
        <taxon>Actinomycetes</taxon>
        <taxon>Streptosporangiales</taxon>
        <taxon>Thermomonosporaceae</taxon>
        <taxon>Actinoallomurus</taxon>
    </lineage>
</organism>
<dbReference type="SUPFAM" id="SSF46894">
    <property type="entry name" value="C-terminal effector domain of the bipartite response regulators"/>
    <property type="match status" value="1"/>
</dbReference>
<dbReference type="Proteomes" id="UP001589627">
    <property type="component" value="Unassembled WGS sequence"/>
</dbReference>